<evidence type="ECO:0000256" key="1">
    <source>
        <dbReference type="SAM" id="MobiDB-lite"/>
    </source>
</evidence>
<organism evidence="3 4">
    <name type="scientific">Apatococcus lobatus</name>
    <dbReference type="NCBI Taxonomy" id="904363"/>
    <lineage>
        <taxon>Eukaryota</taxon>
        <taxon>Viridiplantae</taxon>
        <taxon>Chlorophyta</taxon>
        <taxon>core chlorophytes</taxon>
        <taxon>Trebouxiophyceae</taxon>
        <taxon>Chlorellales</taxon>
        <taxon>Chlorellaceae</taxon>
        <taxon>Apatococcus</taxon>
    </lineage>
</organism>
<dbReference type="PANTHER" id="PTHR12482:SF11">
    <property type="entry name" value="LIPASE YOR059C ISOFORM X1"/>
    <property type="match status" value="1"/>
</dbReference>
<evidence type="ECO:0000259" key="2">
    <source>
        <dbReference type="Pfam" id="PF05057"/>
    </source>
</evidence>
<dbReference type="InterPro" id="IPR007751">
    <property type="entry name" value="DUF676_lipase-like"/>
</dbReference>
<feature type="compositionally biased region" description="Low complexity" evidence="1">
    <location>
        <begin position="250"/>
        <end position="259"/>
    </location>
</feature>
<feature type="region of interest" description="Disordered" evidence="1">
    <location>
        <begin position="237"/>
        <end position="345"/>
    </location>
</feature>
<comment type="caution">
    <text evidence="3">The sequence shown here is derived from an EMBL/GenBank/DDBJ whole genome shotgun (WGS) entry which is preliminary data.</text>
</comment>
<evidence type="ECO:0000313" key="3">
    <source>
        <dbReference type="EMBL" id="KAK9833727.1"/>
    </source>
</evidence>
<dbReference type="AlphaFoldDB" id="A0AAW1RJ21"/>
<dbReference type="EMBL" id="JALJOS010000010">
    <property type="protein sequence ID" value="KAK9833727.1"/>
    <property type="molecule type" value="Genomic_DNA"/>
</dbReference>
<dbReference type="Gene3D" id="3.40.50.1820">
    <property type="entry name" value="alpha/beta hydrolase"/>
    <property type="match status" value="1"/>
</dbReference>
<gene>
    <name evidence="3" type="ORF">WJX74_003937</name>
</gene>
<feature type="domain" description="DUF676" evidence="2">
    <location>
        <begin position="151"/>
        <end position="212"/>
    </location>
</feature>
<accession>A0AAW1RJ21</accession>
<dbReference type="PANTHER" id="PTHR12482">
    <property type="entry name" value="LIPASE ROG1-RELATED-RELATED"/>
    <property type="match status" value="1"/>
</dbReference>
<dbReference type="Proteomes" id="UP001438707">
    <property type="component" value="Unassembled WGS sequence"/>
</dbReference>
<feature type="compositionally biased region" description="Polar residues" evidence="1">
    <location>
        <begin position="308"/>
        <end position="328"/>
    </location>
</feature>
<feature type="domain" description="DUF676" evidence="2">
    <location>
        <begin position="2"/>
        <end position="130"/>
    </location>
</feature>
<dbReference type="InterPro" id="IPR029058">
    <property type="entry name" value="AB_hydrolase_fold"/>
</dbReference>
<dbReference type="Pfam" id="PF05057">
    <property type="entry name" value="DUF676"/>
    <property type="match status" value="2"/>
</dbReference>
<feature type="compositionally biased region" description="Polar residues" evidence="1">
    <location>
        <begin position="279"/>
        <end position="296"/>
    </location>
</feature>
<evidence type="ECO:0000313" key="4">
    <source>
        <dbReference type="Proteomes" id="UP001438707"/>
    </source>
</evidence>
<sequence length="426" mass="44854">MLVNGLAGSSANWDTVLERLKELTDPRAVLPVPSEASAGRQTFQGLDTCGQRLAVEIERIVSQQASFKYLSCIGHSMGGLLARYAVGKLYSTTDNTIAGLQPAHFVTMATPHLGVAGQGEHKVPFIKWLDDMPIAGGPVGGLVGSLAGTYANVFMGRTGRHLFLQDGTPEADPLLVRMAEDHPEEGHFLSALRSFASRTCYANASGDHLVGWAASSLRWPSQLPLISGPPGCGVVLQDPLDAGFHPHLRSSSSSPSTPQTGPPEALPAGASVQYARGSSLRSQPGSPPASLSTASPRSIPCTDGRSAATASAASEVGQTWSSDVTGPSGSDWDAGRHNSAAMPDDPAGAQLAMADSGHAAHIMRQLQQLPWRRIDAEFRGSRTPFFAHNHLQVTRRRMNVDGAAVAEHVAKQVAAMEALLPPTCSR</sequence>
<name>A0AAW1RJ21_9CHLO</name>
<keyword evidence="4" id="KW-1185">Reference proteome</keyword>
<dbReference type="SUPFAM" id="SSF53474">
    <property type="entry name" value="alpha/beta-Hydrolases"/>
    <property type="match status" value="1"/>
</dbReference>
<dbReference type="InterPro" id="IPR044294">
    <property type="entry name" value="Lipase-like"/>
</dbReference>
<reference evidence="3 4" key="1">
    <citation type="journal article" date="2024" name="Nat. Commun.">
        <title>Phylogenomics reveals the evolutionary origins of lichenization in chlorophyte algae.</title>
        <authorList>
            <person name="Puginier C."/>
            <person name="Libourel C."/>
            <person name="Otte J."/>
            <person name="Skaloud P."/>
            <person name="Haon M."/>
            <person name="Grisel S."/>
            <person name="Petersen M."/>
            <person name="Berrin J.G."/>
            <person name="Delaux P.M."/>
            <person name="Dal Grande F."/>
            <person name="Keller J."/>
        </authorList>
    </citation>
    <scope>NUCLEOTIDE SEQUENCE [LARGE SCALE GENOMIC DNA]</scope>
    <source>
        <strain evidence="3 4">SAG 2145</strain>
    </source>
</reference>
<protein>
    <recommendedName>
        <fullName evidence="2">DUF676 domain-containing protein</fullName>
    </recommendedName>
</protein>
<proteinExistence type="predicted"/>